<keyword evidence="2" id="KW-1185">Reference proteome</keyword>
<comment type="caution">
    <text evidence="1">The sequence shown here is derived from an EMBL/GenBank/DDBJ whole genome shotgun (WGS) entry which is preliminary data.</text>
</comment>
<protein>
    <submittedName>
        <fullName evidence="1">Uncharacterized protein</fullName>
    </submittedName>
</protein>
<dbReference type="EMBL" id="WJQU01000003">
    <property type="protein sequence ID" value="KAJ6638493.1"/>
    <property type="molecule type" value="Genomic_DNA"/>
</dbReference>
<proteinExistence type="predicted"/>
<evidence type="ECO:0000313" key="1">
    <source>
        <dbReference type="EMBL" id="KAJ6638493.1"/>
    </source>
</evidence>
<evidence type="ECO:0000313" key="2">
    <source>
        <dbReference type="Proteomes" id="UP001151699"/>
    </source>
</evidence>
<dbReference type="AlphaFoldDB" id="A0A9Q0S033"/>
<sequence length="36" mass="3979">MEFFGSANTDTTGDHFDAKSGKHYFLNGFKILIAVV</sequence>
<dbReference type="Proteomes" id="UP001151699">
    <property type="component" value="Chromosome X"/>
</dbReference>
<organism evidence="1 2">
    <name type="scientific">Pseudolycoriella hygida</name>
    <dbReference type="NCBI Taxonomy" id="35572"/>
    <lineage>
        <taxon>Eukaryota</taxon>
        <taxon>Metazoa</taxon>
        <taxon>Ecdysozoa</taxon>
        <taxon>Arthropoda</taxon>
        <taxon>Hexapoda</taxon>
        <taxon>Insecta</taxon>
        <taxon>Pterygota</taxon>
        <taxon>Neoptera</taxon>
        <taxon>Endopterygota</taxon>
        <taxon>Diptera</taxon>
        <taxon>Nematocera</taxon>
        <taxon>Sciaroidea</taxon>
        <taxon>Sciaridae</taxon>
        <taxon>Pseudolycoriella</taxon>
    </lineage>
</organism>
<name>A0A9Q0S033_9DIPT</name>
<accession>A0A9Q0S033</accession>
<gene>
    <name evidence="1" type="ORF">Bhyg_11228</name>
</gene>
<reference evidence="1" key="1">
    <citation type="submission" date="2022-07" db="EMBL/GenBank/DDBJ databases">
        <authorList>
            <person name="Trinca V."/>
            <person name="Uliana J.V.C."/>
            <person name="Torres T.T."/>
            <person name="Ward R.J."/>
            <person name="Monesi N."/>
        </authorList>
    </citation>
    <scope>NUCLEOTIDE SEQUENCE</scope>
    <source>
        <strain evidence="1">HSMRA1968</strain>
        <tissue evidence="1">Whole embryos</tissue>
    </source>
</reference>